<reference evidence="1" key="1">
    <citation type="submission" date="2022-07" db="EMBL/GenBank/DDBJ databases">
        <title>Phylogenomic reconstructions and comparative analyses of Kickxellomycotina fungi.</title>
        <authorList>
            <person name="Reynolds N.K."/>
            <person name="Stajich J.E."/>
            <person name="Barry K."/>
            <person name="Grigoriev I.V."/>
            <person name="Crous P."/>
            <person name="Smith M.E."/>
        </authorList>
    </citation>
    <scope>NUCLEOTIDE SEQUENCE</scope>
    <source>
        <strain evidence="1">CBS 109366</strain>
    </source>
</reference>
<protein>
    <submittedName>
        <fullName evidence="1">Uncharacterized protein</fullName>
    </submittedName>
</protein>
<accession>A0ACC1JWK0</accession>
<dbReference type="EMBL" id="JANBUJ010001127">
    <property type="protein sequence ID" value="KAJ2768616.1"/>
    <property type="molecule type" value="Genomic_DNA"/>
</dbReference>
<comment type="caution">
    <text evidence="1">The sequence shown here is derived from an EMBL/GenBank/DDBJ whole genome shotgun (WGS) entry which is preliminary data.</text>
</comment>
<evidence type="ECO:0000313" key="1">
    <source>
        <dbReference type="EMBL" id="KAJ2768616.1"/>
    </source>
</evidence>
<dbReference type="Proteomes" id="UP001140234">
    <property type="component" value="Unassembled WGS sequence"/>
</dbReference>
<organism evidence="1 2">
    <name type="scientific">Coemansia nantahalensis</name>
    <dbReference type="NCBI Taxonomy" id="2789366"/>
    <lineage>
        <taxon>Eukaryota</taxon>
        <taxon>Fungi</taxon>
        <taxon>Fungi incertae sedis</taxon>
        <taxon>Zoopagomycota</taxon>
        <taxon>Kickxellomycotina</taxon>
        <taxon>Kickxellomycetes</taxon>
        <taxon>Kickxellales</taxon>
        <taxon>Kickxellaceae</taxon>
        <taxon>Coemansia</taxon>
    </lineage>
</organism>
<keyword evidence="2" id="KW-1185">Reference proteome</keyword>
<evidence type="ECO:0000313" key="2">
    <source>
        <dbReference type="Proteomes" id="UP001140234"/>
    </source>
</evidence>
<name>A0ACC1JWK0_9FUNG</name>
<gene>
    <name evidence="1" type="ORF">IWQ57_003460</name>
</gene>
<sequence length="111" mass="12897">MGAGQTAAEKDSVSRPLRRQGLFDDARLEAVYRRRVDRLAHAPPSRLSRGIQVLTYALMFGVGTYMVLYQDYGHRRHCFTGLRQWYFGKISGFWTLSGEEEKELRERGRIK</sequence>
<proteinExistence type="predicted"/>